<comment type="caution">
    <text evidence="1">The sequence shown here is derived from an EMBL/GenBank/DDBJ whole genome shotgun (WGS) entry which is preliminary data.</text>
</comment>
<dbReference type="Proteomes" id="UP000664859">
    <property type="component" value="Unassembled WGS sequence"/>
</dbReference>
<dbReference type="OrthoDB" id="66620at2759"/>
<dbReference type="GO" id="GO:0004222">
    <property type="term" value="F:metalloendopeptidase activity"/>
    <property type="evidence" value="ECO:0007669"/>
    <property type="project" value="InterPro"/>
</dbReference>
<evidence type="ECO:0000313" key="1">
    <source>
        <dbReference type="EMBL" id="KAG5176122.1"/>
    </source>
</evidence>
<gene>
    <name evidence="1" type="ORF">JKP88DRAFT_336324</name>
</gene>
<evidence type="ECO:0008006" key="3">
    <source>
        <dbReference type="Google" id="ProtNLM"/>
    </source>
</evidence>
<dbReference type="Gene3D" id="1.20.58.760">
    <property type="entry name" value="Peptidase M41"/>
    <property type="match status" value="1"/>
</dbReference>
<protein>
    <recommendedName>
        <fullName evidence="3">ATP-dependent Zn protease</fullName>
    </recommendedName>
</protein>
<dbReference type="GO" id="GO:0004176">
    <property type="term" value="F:ATP-dependent peptidase activity"/>
    <property type="evidence" value="ECO:0007669"/>
    <property type="project" value="InterPro"/>
</dbReference>
<dbReference type="PANTHER" id="PTHR33471">
    <property type="entry name" value="ATP-DEPENDENT ZINC METALLOPROTEASE-RELATED"/>
    <property type="match status" value="1"/>
</dbReference>
<dbReference type="GO" id="GO:0005524">
    <property type="term" value="F:ATP binding"/>
    <property type="evidence" value="ECO:0007669"/>
    <property type="project" value="InterPro"/>
</dbReference>
<dbReference type="SUPFAM" id="SSF140990">
    <property type="entry name" value="FtsH protease domain-like"/>
    <property type="match status" value="1"/>
</dbReference>
<reference evidence="1" key="1">
    <citation type="submission" date="2021-02" db="EMBL/GenBank/DDBJ databases">
        <title>First Annotated Genome of the Yellow-green Alga Tribonema minus.</title>
        <authorList>
            <person name="Mahan K.M."/>
        </authorList>
    </citation>
    <scope>NUCLEOTIDE SEQUENCE</scope>
    <source>
        <strain evidence="1">UTEX B ZZ1240</strain>
    </source>
</reference>
<evidence type="ECO:0000313" key="2">
    <source>
        <dbReference type="Proteomes" id="UP000664859"/>
    </source>
</evidence>
<dbReference type="GO" id="GO:0006508">
    <property type="term" value="P:proteolysis"/>
    <property type="evidence" value="ECO:0007669"/>
    <property type="project" value="InterPro"/>
</dbReference>
<dbReference type="PANTHER" id="PTHR33471:SF7">
    <property type="entry name" value="ATP-DEPENDENT ZINC METALLOPROTEASE-RELATED"/>
    <property type="match status" value="1"/>
</dbReference>
<accession>A0A835YLP7</accession>
<dbReference type="AlphaFoldDB" id="A0A835YLP7"/>
<proteinExistence type="predicted"/>
<name>A0A835YLP7_9STRA</name>
<dbReference type="EMBL" id="JAFCMP010000540">
    <property type="protein sequence ID" value="KAG5176122.1"/>
    <property type="molecule type" value="Genomic_DNA"/>
</dbReference>
<dbReference type="InterPro" id="IPR037219">
    <property type="entry name" value="Peptidase_M41-like"/>
</dbReference>
<organism evidence="1 2">
    <name type="scientific">Tribonema minus</name>
    <dbReference type="NCBI Taxonomy" id="303371"/>
    <lineage>
        <taxon>Eukaryota</taxon>
        <taxon>Sar</taxon>
        <taxon>Stramenopiles</taxon>
        <taxon>Ochrophyta</taxon>
        <taxon>PX clade</taxon>
        <taxon>Xanthophyceae</taxon>
        <taxon>Tribonematales</taxon>
        <taxon>Tribonemataceae</taxon>
        <taxon>Tribonema</taxon>
    </lineage>
</organism>
<keyword evidence="2" id="KW-1185">Reference proteome</keyword>
<sequence length="392" mass="42027">MVLASGTLVQWASAFLPFTTSTRPLLQNKCGARLSMSALGGQDSEFDAQLRDGNTKKCLDILRRAGTSLEIDNNRATTLITQVGEAALLAVDPEGPGPEKGQLGEDELSFVYSELHRRGILTGYGSVTMDVVPYRNKQDMSPAKLAELTGMDMQALAPGRSDNTWAYAGAALCLAEVAAAQYFNIDPLQVALPATIGVFALDRIVLKGALFESIARIINPTYKAKIIRHEAGHFLLAYLLGLGISGCLLDPWQVRKFVRGQGGTVFADPTFARGLQSGSITKTSIDRFSIVLMAGIAAEAVVYGRAEGGASDEAGLISILSSIQPPFTYEMIRQQARWAAVQAALLLKEHQAAYDVLVAALEKGSSVGECIMAIEGSLRKMPSPTPVEVRRH</sequence>